<dbReference type="EMBL" id="CP052842">
    <property type="protein sequence ID" value="QJP86822.1"/>
    <property type="molecule type" value="Genomic_DNA"/>
</dbReference>
<feature type="domain" description="Peptidase M15C" evidence="1">
    <location>
        <begin position="97"/>
        <end position="164"/>
    </location>
</feature>
<proteinExistence type="predicted"/>
<reference evidence="2" key="1">
    <citation type="submission" date="2020-04" db="EMBL/GenBank/DDBJ databases">
        <title>Phage recombination drives evolution of spore-forming Bacilli.</title>
        <authorList>
            <person name="Dragos A."/>
            <person name="Kovacs A.T."/>
        </authorList>
    </citation>
    <scope>NUCLEOTIDE SEQUENCE</scope>
    <source>
        <strain evidence="2">168</strain>
    </source>
</reference>
<dbReference type="RefSeq" id="WP_009966473.1">
    <property type="nucleotide sequence ID" value="NC_000964.3"/>
</dbReference>
<dbReference type="Gene3D" id="3.30.1380.10">
    <property type="match status" value="1"/>
</dbReference>
<accession>A0A6M3ZCD1</accession>
<dbReference type="GO" id="GO:0008233">
    <property type="term" value="F:peptidase activity"/>
    <property type="evidence" value="ECO:0007669"/>
    <property type="project" value="InterPro"/>
</dbReference>
<protein>
    <submittedName>
        <fullName evidence="2">Peptidoglycan L-alanyl-D-glutamate endopeptidase CwlK</fullName>
    </submittedName>
</protein>
<dbReference type="PANTHER" id="PTHR34385:SF1">
    <property type="entry name" value="PEPTIDOGLYCAN L-ALANYL-D-GLUTAMATE ENDOPEPTIDASE CWLK"/>
    <property type="match status" value="1"/>
</dbReference>
<evidence type="ECO:0000313" key="2">
    <source>
        <dbReference type="EMBL" id="QJP86822.1"/>
    </source>
</evidence>
<organism evidence="2">
    <name type="scientific">Bacillus subtilis (strain 168)</name>
    <dbReference type="NCBI Taxonomy" id="224308"/>
    <lineage>
        <taxon>Bacteria</taxon>
        <taxon>Bacillati</taxon>
        <taxon>Bacillota</taxon>
        <taxon>Bacilli</taxon>
        <taxon>Bacillales</taxon>
        <taxon>Bacillaceae</taxon>
        <taxon>Bacillus</taxon>
    </lineage>
</organism>
<dbReference type="AlphaFoldDB" id="A0A6M3ZCD1"/>
<dbReference type="OrthoDB" id="9799970at2"/>
<dbReference type="SMR" id="A0A6M3ZCD1"/>
<dbReference type="GeneID" id="938378"/>
<dbReference type="Pfam" id="PF13539">
    <property type="entry name" value="Peptidase_M15_4"/>
    <property type="match status" value="1"/>
</dbReference>
<dbReference type="InterPro" id="IPR039561">
    <property type="entry name" value="Peptidase_M15C"/>
</dbReference>
<dbReference type="InterPro" id="IPR052179">
    <property type="entry name" value="DD-CPase-like"/>
</dbReference>
<dbReference type="RefSeq" id="NP_388163.1">
    <property type="nucleotide sequence ID" value="NC_000964.3"/>
</dbReference>
<dbReference type="InterPro" id="IPR009045">
    <property type="entry name" value="Zn_M74/Hedgehog-like"/>
</dbReference>
<dbReference type="PANTHER" id="PTHR34385">
    <property type="entry name" value="D-ALANYL-D-ALANINE CARBOXYPEPTIDASE"/>
    <property type="match status" value="1"/>
</dbReference>
<evidence type="ECO:0000259" key="1">
    <source>
        <dbReference type="Pfam" id="PF13539"/>
    </source>
</evidence>
<sequence length="167" mass="19113">MNLPAKTFVILCILFLLDLCFSYIRHEWHSQNALQDMPVPSDLHPIVKQNADALKAAAANKGIDVVITEGFRSFKEQDELYKQGRTKKGNIVTYARGGESYHNYGLAIDFALQKKDGSIIWDMEYDGNQNGKSDWLEVVEIAKTLGFEWGGDWKRFKDYPHLEMIPN</sequence>
<dbReference type="KEGG" id="bsu:BSU02810"/>
<dbReference type="CDD" id="cd14845">
    <property type="entry name" value="L-Ala-D-Glu_peptidase_like"/>
    <property type="match status" value="1"/>
</dbReference>
<dbReference type="SUPFAM" id="SSF55166">
    <property type="entry name" value="Hedgehog/DD-peptidase"/>
    <property type="match status" value="1"/>
</dbReference>
<gene>
    <name evidence="2" type="primary">cwlK</name>
    <name evidence="2" type="ORF">HIR78_01665</name>
</gene>
<name>A0A6M3ZCD1_BACSU</name>